<comment type="caution">
    <text evidence="11">The sequence shown here is derived from an EMBL/GenBank/DDBJ whole genome shotgun (WGS) entry which is preliminary data.</text>
</comment>
<dbReference type="SMART" id="SM00490">
    <property type="entry name" value="HELICc"/>
    <property type="match status" value="1"/>
</dbReference>
<keyword evidence="4" id="KW-0378">Hydrolase</keyword>
<evidence type="ECO:0000313" key="11">
    <source>
        <dbReference type="EMBL" id="KAJ6649538.1"/>
    </source>
</evidence>
<evidence type="ECO:0000256" key="3">
    <source>
        <dbReference type="ARBA" id="ARBA00022741"/>
    </source>
</evidence>
<dbReference type="GO" id="GO:0016887">
    <property type="term" value="F:ATP hydrolysis activity"/>
    <property type="evidence" value="ECO:0007669"/>
    <property type="project" value="InterPro"/>
</dbReference>
<dbReference type="InterPro" id="IPR000330">
    <property type="entry name" value="SNF2_N"/>
</dbReference>
<evidence type="ECO:0000256" key="2">
    <source>
        <dbReference type="ARBA" id="ARBA00007025"/>
    </source>
</evidence>
<evidence type="ECO:0000256" key="5">
    <source>
        <dbReference type="ARBA" id="ARBA00022806"/>
    </source>
</evidence>
<dbReference type="InterPro" id="IPR014001">
    <property type="entry name" value="Helicase_ATP-bd"/>
</dbReference>
<evidence type="ECO:0000256" key="8">
    <source>
        <dbReference type="ARBA" id="ARBA00023242"/>
    </source>
</evidence>
<dbReference type="AlphaFoldDB" id="A0A9Q0S9V0"/>
<dbReference type="PROSITE" id="PS51194">
    <property type="entry name" value="HELICASE_CTER"/>
    <property type="match status" value="1"/>
</dbReference>
<name>A0A9Q0S9V0_9DIPT</name>
<dbReference type="GO" id="GO:0004386">
    <property type="term" value="F:helicase activity"/>
    <property type="evidence" value="ECO:0007669"/>
    <property type="project" value="UniProtKB-KW"/>
</dbReference>
<dbReference type="GO" id="GO:0005524">
    <property type="term" value="F:ATP binding"/>
    <property type="evidence" value="ECO:0007669"/>
    <property type="project" value="UniProtKB-KW"/>
</dbReference>
<dbReference type="InterPro" id="IPR049730">
    <property type="entry name" value="SNF2/RAD54-like_C"/>
</dbReference>
<accession>A0A9Q0S9V0</accession>
<dbReference type="OrthoDB" id="9900844at2759"/>
<dbReference type="SUPFAM" id="SSF52540">
    <property type="entry name" value="P-loop containing nucleoside triphosphate hydrolases"/>
    <property type="match status" value="2"/>
</dbReference>
<dbReference type="InterPro" id="IPR027417">
    <property type="entry name" value="P-loop_NTPase"/>
</dbReference>
<gene>
    <name evidence="11" type="primary">XNP_1</name>
    <name evidence="11" type="ORF">Bhyg_04774</name>
</gene>
<dbReference type="Pfam" id="PF00176">
    <property type="entry name" value="SNF2-rel_dom"/>
    <property type="match status" value="1"/>
</dbReference>
<feature type="non-terminal residue" evidence="11">
    <location>
        <position position="1"/>
    </location>
</feature>
<dbReference type="InterPro" id="IPR038718">
    <property type="entry name" value="SNF2-like_sf"/>
</dbReference>
<dbReference type="GO" id="GO:0003677">
    <property type="term" value="F:DNA binding"/>
    <property type="evidence" value="ECO:0007669"/>
    <property type="project" value="UniProtKB-KW"/>
</dbReference>
<feature type="domain" description="Helicase ATP-binding" evidence="9">
    <location>
        <begin position="62"/>
        <end position="262"/>
    </location>
</feature>
<feature type="domain" description="Helicase C-terminal" evidence="10">
    <location>
        <begin position="430"/>
        <end position="609"/>
    </location>
</feature>
<dbReference type="Gene3D" id="3.40.50.300">
    <property type="entry name" value="P-loop containing nucleotide triphosphate hydrolases"/>
    <property type="match status" value="2"/>
</dbReference>
<dbReference type="PROSITE" id="PS51192">
    <property type="entry name" value="HELICASE_ATP_BIND_1"/>
    <property type="match status" value="1"/>
</dbReference>
<keyword evidence="3" id="KW-0547">Nucleotide-binding</keyword>
<comment type="subcellular location">
    <subcellularLocation>
        <location evidence="1">Nucleus</location>
    </subcellularLocation>
</comment>
<evidence type="ECO:0000259" key="10">
    <source>
        <dbReference type="PROSITE" id="PS51194"/>
    </source>
</evidence>
<organism evidence="11 12">
    <name type="scientific">Pseudolycoriella hygida</name>
    <dbReference type="NCBI Taxonomy" id="35572"/>
    <lineage>
        <taxon>Eukaryota</taxon>
        <taxon>Metazoa</taxon>
        <taxon>Ecdysozoa</taxon>
        <taxon>Arthropoda</taxon>
        <taxon>Hexapoda</taxon>
        <taxon>Insecta</taxon>
        <taxon>Pterygota</taxon>
        <taxon>Neoptera</taxon>
        <taxon>Endopterygota</taxon>
        <taxon>Diptera</taxon>
        <taxon>Nematocera</taxon>
        <taxon>Sciaroidea</taxon>
        <taxon>Sciaridae</taxon>
        <taxon>Pseudolycoriella</taxon>
    </lineage>
</organism>
<dbReference type="GO" id="GO:0005634">
    <property type="term" value="C:nucleus"/>
    <property type="evidence" value="ECO:0007669"/>
    <property type="project" value="UniProtKB-SubCell"/>
</dbReference>
<dbReference type="InterPro" id="IPR044574">
    <property type="entry name" value="ARIP4-like"/>
</dbReference>
<proteinExistence type="inferred from homology"/>
<dbReference type="PANTHER" id="PTHR45797:SF3">
    <property type="entry name" value="TRANSCRIPTIONAL REGULATOR ATRX HOMOLOG"/>
    <property type="match status" value="1"/>
</dbReference>
<evidence type="ECO:0000256" key="4">
    <source>
        <dbReference type="ARBA" id="ARBA00022801"/>
    </source>
</evidence>
<evidence type="ECO:0000256" key="7">
    <source>
        <dbReference type="ARBA" id="ARBA00023125"/>
    </source>
</evidence>
<keyword evidence="5" id="KW-0347">Helicase</keyword>
<keyword evidence="12" id="KW-1185">Reference proteome</keyword>
<protein>
    <submittedName>
        <fullName evidence="11">Transcriptional regulator ATRX like</fullName>
    </submittedName>
</protein>
<dbReference type="EMBL" id="WJQU01000001">
    <property type="protein sequence ID" value="KAJ6649538.1"/>
    <property type="molecule type" value="Genomic_DNA"/>
</dbReference>
<evidence type="ECO:0000256" key="6">
    <source>
        <dbReference type="ARBA" id="ARBA00022840"/>
    </source>
</evidence>
<dbReference type="Proteomes" id="UP001151699">
    <property type="component" value="Chromosome A"/>
</dbReference>
<sequence>MESEKSTTKVEIETSAYESQLYGDDLRNCAISVHPEILRHLKEHQVAGVKFMYDCCYGSVDSIEKHPGSGCILAHCMGLGKTLQLIALLHTLIRYPQLKTKKILVICPKSTIMNWADEIQTWLRAVKVKLKVLHFPDSSDIKKKLQILREWHTFKADPEGRAGCMLIGYEAFRSLVFYSKKPKPEISQAEMERIKKYVDEYLLKPGADLVVCDEGHVIKNRKSTTSLAVNKVSTKRRIILTGTPIQNNLKEYYSMVNFIKPSFLGTEKEFANLYENPIKEGQHKDSNSQQIRIMKQRSYVLHKKLSKFVQRREAALLKTFLPEKYEYVLFIPMTDLQNRLYQHFLDNNPLKEKFGGKSLIPDYTFLRKIWTHPKVLENAWKNAIALRDKKAANKKRNMESEDEPDDVLDNQVGKMSVENDWWRQFIEPIDLQSLLPSNKLRIVLIFSAFVAVLDVVEYFMQQIHHNFPFDNKNEFGLDNFRGPWERNVDYYRLDGKTSKNIRHAMIQNFNNPNNRVKCFLISAKAGGQGINLVGANRVILLDTSWNPSNDQQNIFRVFRLGQQKKCYIYRLLAMGTMEEKVYSRSVTKQAMSFRVVDEQQIDRHYNLAELSELYTLTIPDPAEQPTPIRPADNILANLLRNFKNLVYKYHEHDSLLENNSAEDLNEQEKADAWEAYEKDINSET</sequence>
<evidence type="ECO:0000256" key="1">
    <source>
        <dbReference type="ARBA" id="ARBA00004123"/>
    </source>
</evidence>
<evidence type="ECO:0000259" key="9">
    <source>
        <dbReference type="PROSITE" id="PS51192"/>
    </source>
</evidence>
<dbReference type="PANTHER" id="PTHR45797">
    <property type="entry name" value="RAD54-LIKE"/>
    <property type="match status" value="1"/>
</dbReference>
<dbReference type="Gene3D" id="3.40.50.10810">
    <property type="entry name" value="Tandem AAA-ATPase domain"/>
    <property type="match status" value="1"/>
</dbReference>
<dbReference type="SMART" id="SM00487">
    <property type="entry name" value="DEXDc"/>
    <property type="match status" value="1"/>
</dbReference>
<reference evidence="11" key="1">
    <citation type="submission" date="2022-07" db="EMBL/GenBank/DDBJ databases">
        <authorList>
            <person name="Trinca V."/>
            <person name="Uliana J.V.C."/>
            <person name="Torres T.T."/>
            <person name="Ward R.J."/>
            <person name="Monesi N."/>
        </authorList>
    </citation>
    <scope>NUCLEOTIDE SEQUENCE</scope>
    <source>
        <strain evidence="11">HSMRA1968</strain>
        <tissue evidence="11">Whole embryos</tissue>
    </source>
</reference>
<dbReference type="InterPro" id="IPR001650">
    <property type="entry name" value="Helicase_C-like"/>
</dbReference>
<keyword evidence="8" id="KW-0539">Nucleus</keyword>
<keyword evidence="6" id="KW-0067">ATP-binding</keyword>
<evidence type="ECO:0000313" key="12">
    <source>
        <dbReference type="Proteomes" id="UP001151699"/>
    </source>
</evidence>
<comment type="similarity">
    <text evidence="2">Belongs to the SNF2/RAD54 helicase family.</text>
</comment>
<dbReference type="Pfam" id="PF00271">
    <property type="entry name" value="Helicase_C"/>
    <property type="match status" value="1"/>
</dbReference>
<dbReference type="CDD" id="cd18793">
    <property type="entry name" value="SF2_C_SNF"/>
    <property type="match status" value="1"/>
</dbReference>
<dbReference type="Gene3D" id="1.20.120.850">
    <property type="entry name" value="SWI2/SNF2 ATPases, N-terminal domain"/>
    <property type="match status" value="2"/>
</dbReference>
<keyword evidence="7" id="KW-0238">DNA-binding</keyword>